<protein>
    <submittedName>
        <fullName evidence="4">Response regulator</fullName>
    </submittedName>
</protein>
<dbReference type="InterPro" id="IPR011006">
    <property type="entry name" value="CheY-like_superfamily"/>
</dbReference>
<name>A0ABT2VRA4_9ALTE</name>
<dbReference type="SUPFAM" id="SSF52172">
    <property type="entry name" value="CheY-like"/>
    <property type="match status" value="1"/>
</dbReference>
<dbReference type="EMBL" id="JAOTJC010000011">
    <property type="protein sequence ID" value="MCU7555428.1"/>
    <property type="molecule type" value="Genomic_DNA"/>
</dbReference>
<dbReference type="RefSeq" id="WP_262995083.1">
    <property type="nucleotide sequence ID" value="NZ_JAOTJC010000011.1"/>
</dbReference>
<dbReference type="InterPro" id="IPR001789">
    <property type="entry name" value="Sig_transdc_resp-reg_receiver"/>
</dbReference>
<evidence type="ECO:0000313" key="4">
    <source>
        <dbReference type="EMBL" id="MCU7555428.1"/>
    </source>
</evidence>
<accession>A0ABT2VRA4</accession>
<evidence type="ECO:0000313" key="5">
    <source>
        <dbReference type="Proteomes" id="UP001209257"/>
    </source>
</evidence>
<evidence type="ECO:0000256" key="2">
    <source>
        <dbReference type="PROSITE-ProRule" id="PRU00169"/>
    </source>
</evidence>
<dbReference type="PROSITE" id="PS50110">
    <property type="entry name" value="RESPONSE_REGULATORY"/>
    <property type="match status" value="1"/>
</dbReference>
<comment type="caution">
    <text evidence="4">The sequence shown here is derived from an EMBL/GenBank/DDBJ whole genome shotgun (WGS) entry which is preliminary data.</text>
</comment>
<reference evidence="5" key="1">
    <citation type="submission" date="2023-07" db="EMBL/GenBank/DDBJ databases">
        <title>Study on multiphase classification of strain Alteromonas salexigens isolated from the Yellow Sea.</title>
        <authorList>
            <person name="Sun L."/>
        </authorList>
    </citation>
    <scope>NUCLEOTIDE SEQUENCE [LARGE SCALE GENOMIC DNA]</scope>
    <source>
        <strain evidence="5">ASW11-19</strain>
    </source>
</reference>
<dbReference type="Gene3D" id="3.40.50.2300">
    <property type="match status" value="1"/>
</dbReference>
<dbReference type="Proteomes" id="UP001209257">
    <property type="component" value="Unassembled WGS sequence"/>
</dbReference>
<evidence type="ECO:0000256" key="1">
    <source>
        <dbReference type="ARBA" id="ARBA00022553"/>
    </source>
</evidence>
<feature type="modified residue" description="4-aspartylphosphate" evidence="2">
    <location>
        <position position="58"/>
    </location>
</feature>
<feature type="domain" description="Response regulatory" evidence="3">
    <location>
        <begin position="5"/>
        <end position="123"/>
    </location>
</feature>
<dbReference type="Pfam" id="PF00072">
    <property type="entry name" value="Response_reg"/>
    <property type="match status" value="1"/>
</dbReference>
<organism evidence="4 5">
    <name type="scientific">Alteromonas salexigens</name>
    <dbReference type="NCBI Taxonomy" id="2982530"/>
    <lineage>
        <taxon>Bacteria</taxon>
        <taxon>Pseudomonadati</taxon>
        <taxon>Pseudomonadota</taxon>
        <taxon>Gammaproteobacteria</taxon>
        <taxon>Alteromonadales</taxon>
        <taxon>Alteromonadaceae</taxon>
        <taxon>Alteromonas/Salinimonas group</taxon>
        <taxon>Alteromonas</taxon>
    </lineage>
</organism>
<gene>
    <name evidence="4" type="ORF">OCL06_12605</name>
</gene>
<dbReference type="SMART" id="SM00448">
    <property type="entry name" value="REC"/>
    <property type="match status" value="1"/>
</dbReference>
<sequence length="129" mass="14066">MTPLSIVVIEDDAITLEMITVALESRLEANVFPFSKSKTARDFLLKQTNSSIDLIISDQQMPDYEGLELLEACKSTTLDVPFLLITAEASRDMVISAKMLGVSGFLAKPVDMEELADKVLRVTGAQSAV</sequence>
<keyword evidence="5" id="KW-1185">Reference proteome</keyword>
<dbReference type="InterPro" id="IPR050595">
    <property type="entry name" value="Bact_response_regulator"/>
</dbReference>
<dbReference type="PANTHER" id="PTHR44591">
    <property type="entry name" value="STRESS RESPONSE REGULATOR PROTEIN 1"/>
    <property type="match status" value="1"/>
</dbReference>
<dbReference type="CDD" id="cd00156">
    <property type="entry name" value="REC"/>
    <property type="match status" value="1"/>
</dbReference>
<keyword evidence="1 2" id="KW-0597">Phosphoprotein</keyword>
<evidence type="ECO:0000259" key="3">
    <source>
        <dbReference type="PROSITE" id="PS50110"/>
    </source>
</evidence>
<dbReference type="PANTHER" id="PTHR44591:SF25">
    <property type="entry name" value="CHEMOTAXIS TWO-COMPONENT RESPONSE REGULATOR"/>
    <property type="match status" value="1"/>
</dbReference>
<proteinExistence type="predicted"/>